<evidence type="ECO:0000259" key="1">
    <source>
        <dbReference type="PROSITE" id="PS50035"/>
    </source>
</evidence>
<dbReference type="PANTHER" id="PTHR21248:SF22">
    <property type="entry name" value="PHOSPHOLIPASE D"/>
    <property type="match status" value="1"/>
</dbReference>
<reference evidence="3" key="1">
    <citation type="journal article" date="2019" name="Int. J. Syst. Evol. Microbiol.">
        <title>The Global Catalogue of Microorganisms (GCM) 10K type strain sequencing project: providing services to taxonomists for standard genome sequencing and annotation.</title>
        <authorList>
            <consortium name="The Broad Institute Genomics Platform"/>
            <consortium name="The Broad Institute Genome Sequencing Center for Infectious Disease"/>
            <person name="Wu L."/>
            <person name="Ma J."/>
        </authorList>
    </citation>
    <scope>NUCLEOTIDE SEQUENCE [LARGE SCALE GENOMIC DNA]</scope>
    <source>
        <strain evidence="3">JCM 14319</strain>
    </source>
</reference>
<accession>A0ABP4WGC2</accession>
<feature type="domain" description="PLD phosphodiesterase" evidence="1">
    <location>
        <begin position="581"/>
        <end position="608"/>
    </location>
</feature>
<feature type="domain" description="PLD phosphodiesterase" evidence="1">
    <location>
        <begin position="304"/>
        <end position="331"/>
    </location>
</feature>
<dbReference type="SUPFAM" id="SSF56024">
    <property type="entry name" value="Phospholipase D/nuclease"/>
    <property type="match status" value="2"/>
</dbReference>
<dbReference type="EMBL" id="BAAANH010000001">
    <property type="protein sequence ID" value="GAA1752216.1"/>
    <property type="molecule type" value="Genomic_DNA"/>
</dbReference>
<comment type="caution">
    <text evidence="2">The sequence shown here is derived from an EMBL/GenBank/DDBJ whole genome shotgun (WGS) entry which is preliminary data.</text>
</comment>
<dbReference type="Proteomes" id="UP001500506">
    <property type="component" value="Unassembled WGS sequence"/>
</dbReference>
<proteinExistence type="predicted"/>
<dbReference type="InterPro" id="IPR001736">
    <property type="entry name" value="PLipase_D/transphosphatidylase"/>
</dbReference>
<name>A0ABP4WGC2_9MICO</name>
<keyword evidence="3" id="KW-1185">Reference proteome</keyword>
<evidence type="ECO:0000313" key="2">
    <source>
        <dbReference type="EMBL" id="GAA1752216.1"/>
    </source>
</evidence>
<evidence type="ECO:0000313" key="3">
    <source>
        <dbReference type="Proteomes" id="UP001500506"/>
    </source>
</evidence>
<sequence>MLSSVETKSDGVVAVYRHEAGAPDRYFYDRQLPNAHGWSDGVRAFRAHGAPVDGAVPIYQHRAKSGPDRYFLDTKIPNIHGWHDGTVVFYAFPAQVNGTVPIYSHRAKSGVDRYFYDTQVRNDYGWTEGVVAFYAYPPENSTLDLIAGVIGSEGGSFRGITYELTTDNTFALRDTPHVWGEGPTVVEPTAGSLKFLSDLRDTVASATTILDITLLWNGALDLKVPGMPDGGFLSALADGFAALVHAGRNPLVRILVGEAAPSPRGLHPPMLLFNWFELLLKQAGLTLGQVAFPVVASFTQSTLLTSWNHSKIVAADGRQALVGGHNLWATNYLGLNPVHDVSGLITGSAVRCAHGFCGEVWKAASDGGVLKAGSWSRAHPADFATPTLPPPNQTGSTRMLSLGRLGHGVAGDLTIATNASVSARVMAFRSATQIIRISQQTLYFSATSLDGGFDFATILALVLALRAGVKVQIVVSNDVPLSEGGYEGNLQQVLDAIATIYVAVALDILDHALIPAHLDDFSQWAHLALTSTISGTPVVVSRPPTPASYSGILSELNSRLSVARLHYADDISYWEVDGSKKNAANHAKVYIVDDSLFYVGSDNLYLSGTPHGLQEYGHLVEGKAETQAFIRDYWDKIWSYSGPHAVPASVARFVAPVPFPPMI</sequence>
<dbReference type="Gene3D" id="3.30.870.10">
    <property type="entry name" value="Endonuclease Chain A"/>
    <property type="match status" value="2"/>
</dbReference>
<dbReference type="PANTHER" id="PTHR21248">
    <property type="entry name" value="CARDIOLIPIN SYNTHASE"/>
    <property type="match status" value="1"/>
</dbReference>
<organism evidence="2 3">
    <name type="scientific">Agromyces humatus</name>
    <dbReference type="NCBI Taxonomy" id="279573"/>
    <lineage>
        <taxon>Bacteria</taxon>
        <taxon>Bacillati</taxon>
        <taxon>Actinomycetota</taxon>
        <taxon>Actinomycetes</taxon>
        <taxon>Micrococcales</taxon>
        <taxon>Microbacteriaceae</taxon>
        <taxon>Agromyces</taxon>
    </lineage>
</organism>
<dbReference type="PROSITE" id="PS50035">
    <property type="entry name" value="PLD"/>
    <property type="match status" value="2"/>
</dbReference>
<protein>
    <recommendedName>
        <fullName evidence="1">PLD phosphodiesterase domain-containing protein</fullName>
    </recommendedName>
</protein>
<dbReference type="SMART" id="SM00155">
    <property type="entry name" value="PLDc"/>
    <property type="match status" value="2"/>
</dbReference>
<gene>
    <name evidence="2" type="ORF">GCM10009747_07260</name>
</gene>